<dbReference type="GO" id="GO:0008194">
    <property type="term" value="F:UDP-glycosyltransferase activity"/>
    <property type="evidence" value="ECO:0007669"/>
    <property type="project" value="InterPro"/>
</dbReference>
<keyword evidence="4" id="KW-1185">Reference proteome</keyword>
<dbReference type="SUPFAM" id="SSF53756">
    <property type="entry name" value="UDP-Glycosyltransferase/glycogen phosphorylase"/>
    <property type="match status" value="1"/>
</dbReference>
<gene>
    <name evidence="3" type="ORF">B0T16DRAFT_462373</name>
</gene>
<dbReference type="InterPro" id="IPR050426">
    <property type="entry name" value="Glycosyltransferase_28"/>
</dbReference>
<evidence type="ECO:0000256" key="1">
    <source>
        <dbReference type="ARBA" id="ARBA00022679"/>
    </source>
</evidence>
<dbReference type="InterPro" id="IPR002213">
    <property type="entry name" value="UDP_glucos_trans"/>
</dbReference>
<dbReference type="AlphaFoldDB" id="A0AA39XQZ9"/>
<dbReference type="Gene3D" id="3.40.50.2000">
    <property type="entry name" value="Glycogen Phosphorylase B"/>
    <property type="match status" value="2"/>
</dbReference>
<name>A0AA39XQZ9_9PEZI</name>
<comment type="caution">
    <text evidence="3">The sequence shown here is derived from an EMBL/GenBank/DDBJ whole genome shotgun (WGS) entry which is preliminary data.</text>
</comment>
<reference evidence="3" key="1">
    <citation type="submission" date="2023-06" db="EMBL/GenBank/DDBJ databases">
        <title>Genome-scale phylogeny and comparative genomics of the fungal order Sordariales.</title>
        <authorList>
            <consortium name="Lawrence Berkeley National Laboratory"/>
            <person name="Hensen N."/>
            <person name="Bonometti L."/>
            <person name="Westerberg I."/>
            <person name="Brannstrom I.O."/>
            <person name="Guillou S."/>
            <person name="Cros-Aarteil S."/>
            <person name="Calhoun S."/>
            <person name="Haridas S."/>
            <person name="Kuo A."/>
            <person name="Mondo S."/>
            <person name="Pangilinan J."/>
            <person name="Riley R."/>
            <person name="Labutti K."/>
            <person name="Andreopoulos B."/>
            <person name="Lipzen A."/>
            <person name="Chen C."/>
            <person name="Yanf M."/>
            <person name="Daum C."/>
            <person name="Ng V."/>
            <person name="Clum A."/>
            <person name="Steindorff A."/>
            <person name="Ohm R."/>
            <person name="Martin F."/>
            <person name="Silar P."/>
            <person name="Natvig D."/>
            <person name="Lalanne C."/>
            <person name="Gautier V."/>
            <person name="Ament-Velasquez S.L."/>
            <person name="Kruys A."/>
            <person name="Hutchinson M.I."/>
            <person name="Powell A.J."/>
            <person name="Barry K."/>
            <person name="Miller A.N."/>
            <person name="Grigoriev I.V."/>
            <person name="Debuchy R."/>
            <person name="Gladieux P."/>
            <person name="Thoren M.H."/>
            <person name="Johannesson H."/>
        </authorList>
    </citation>
    <scope>NUCLEOTIDE SEQUENCE</scope>
    <source>
        <strain evidence="3">SMH2532-1</strain>
    </source>
</reference>
<protein>
    <recommendedName>
        <fullName evidence="2">Erythromycin biosynthesis protein CIII-like C-terminal domain-containing protein</fullName>
    </recommendedName>
</protein>
<evidence type="ECO:0000313" key="4">
    <source>
        <dbReference type="Proteomes" id="UP001174936"/>
    </source>
</evidence>
<accession>A0AA39XQZ9</accession>
<keyword evidence="1" id="KW-0808">Transferase</keyword>
<dbReference type="PANTHER" id="PTHR48050:SF13">
    <property type="entry name" value="STEROL 3-BETA-GLUCOSYLTRANSFERASE UGT80A2"/>
    <property type="match status" value="1"/>
</dbReference>
<dbReference type="GO" id="GO:0016758">
    <property type="term" value="F:hexosyltransferase activity"/>
    <property type="evidence" value="ECO:0007669"/>
    <property type="project" value="UniProtKB-ARBA"/>
</dbReference>
<evidence type="ECO:0000259" key="2">
    <source>
        <dbReference type="Pfam" id="PF06722"/>
    </source>
</evidence>
<feature type="domain" description="Erythromycin biosynthesis protein CIII-like C-terminal" evidence="2">
    <location>
        <begin position="333"/>
        <end position="440"/>
    </location>
</feature>
<proteinExistence type="predicted"/>
<sequence>MNTEAKRPVVVMCAFPVSGHMEGPLQIAAHLASRGFPVFFLSGDDFVQRARDAGAEPWGNMPLSDITREVIEGQFALPQGHLRWNYQQKHFFLDGAPVRHKILTECLESVRVRFPGRPVVILNETMFLGAIPFLLGAPLPRGYDRRPPIIHFHTTVNCTVGEDEGIAPYGVALPPAKTEEERARYRVMYEELRPAARDTVAYANRIFRSLGATEDLHGDFFFGELLRLPDLVLMACSPSLEYPRLCSSVRYIGGLPRKGNGGESNAELLEWWREVIDGSGKKKKKVVFVSQGTANIDDYGELVIPTLHAFADRDDVVVVAALGKRGVRLPEDIMTTIPEGAKVMDYLPYDDILPLVDVFVFNGGYGGLMHGIANGTPMVIAGTAADKGEVAARAEWAGIAVNLRTSTPSQAMIRDAVDSVLADGSEFKVKAVEMRDENLALDALGAIERQIWEESAAHQA</sequence>
<dbReference type="PANTHER" id="PTHR48050">
    <property type="entry name" value="STEROL 3-BETA-GLUCOSYLTRANSFERASE"/>
    <property type="match status" value="1"/>
</dbReference>
<dbReference type="Pfam" id="PF06722">
    <property type="entry name" value="EryCIII-like_C"/>
    <property type="match status" value="1"/>
</dbReference>
<dbReference type="EMBL" id="JAULSV010000007">
    <property type="protein sequence ID" value="KAK0638609.1"/>
    <property type="molecule type" value="Genomic_DNA"/>
</dbReference>
<dbReference type="Proteomes" id="UP001174936">
    <property type="component" value="Unassembled WGS sequence"/>
</dbReference>
<evidence type="ECO:0000313" key="3">
    <source>
        <dbReference type="EMBL" id="KAK0638609.1"/>
    </source>
</evidence>
<dbReference type="CDD" id="cd03784">
    <property type="entry name" value="GT1_Gtf-like"/>
    <property type="match status" value="1"/>
</dbReference>
<dbReference type="InterPro" id="IPR010610">
    <property type="entry name" value="EryCIII-like_C"/>
</dbReference>
<organism evidence="3 4">
    <name type="scientific">Cercophora newfieldiana</name>
    <dbReference type="NCBI Taxonomy" id="92897"/>
    <lineage>
        <taxon>Eukaryota</taxon>
        <taxon>Fungi</taxon>
        <taxon>Dikarya</taxon>
        <taxon>Ascomycota</taxon>
        <taxon>Pezizomycotina</taxon>
        <taxon>Sordariomycetes</taxon>
        <taxon>Sordariomycetidae</taxon>
        <taxon>Sordariales</taxon>
        <taxon>Lasiosphaeriaceae</taxon>
        <taxon>Cercophora</taxon>
    </lineage>
</organism>